<name>A0A837G5N8_9VIBR</name>
<comment type="caution">
    <text evidence="1">The sequence shown here is derived from an EMBL/GenBank/DDBJ whole genome shotgun (WGS) entry which is preliminary data.</text>
</comment>
<evidence type="ECO:0000313" key="1">
    <source>
        <dbReference type="EMBL" id="KJY70509.1"/>
    </source>
</evidence>
<dbReference type="InterPro" id="IPR016181">
    <property type="entry name" value="Acyl_CoA_acyltransferase"/>
</dbReference>
<dbReference type="GO" id="GO:0016747">
    <property type="term" value="F:acyltransferase activity, transferring groups other than amino-acyl groups"/>
    <property type="evidence" value="ECO:0007669"/>
    <property type="project" value="InterPro"/>
</dbReference>
<sequence length="160" mass="17777">MISIEKYSAEKAHLIHALSVTPEQAQFTVDNIGEMIPELKESEHPYVIMKGDQPVGFFLLDIGYAEKFSFCPEDSIGIRALLIDRNLQGQGIARDALKLLPQYVGEVYPQVNSLYLTVNCRNEPAYQCYLSSGFTDTDELYLGGPVGPQHIMMTSVCGRG</sequence>
<dbReference type="SUPFAM" id="SSF55729">
    <property type="entry name" value="Acyl-CoA N-acyltransferases (Nat)"/>
    <property type="match status" value="1"/>
</dbReference>
<protein>
    <submittedName>
        <fullName evidence="1">Acetyltransferase</fullName>
    </submittedName>
</protein>
<proteinExistence type="predicted"/>
<dbReference type="RefSeq" id="WP_045986650.1">
    <property type="nucleotide sequence ID" value="NZ_CP063051.1"/>
</dbReference>
<dbReference type="Pfam" id="PF00583">
    <property type="entry name" value="Acetyltransf_1"/>
    <property type="match status" value="1"/>
</dbReference>
<keyword evidence="1" id="KW-0808">Transferase</keyword>
<dbReference type="CDD" id="cd04301">
    <property type="entry name" value="NAT_SF"/>
    <property type="match status" value="1"/>
</dbReference>
<dbReference type="InterPro" id="IPR000182">
    <property type="entry name" value="GNAT_dom"/>
</dbReference>
<dbReference type="PROSITE" id="PS51186">
    <property type="entry name" value="GNAT"/>
    <property type="match status" value="1"/>
</dbReference>
<dbReference type="EMBL" id="JXXR01000017">
    <property type="protein sequence ID" value="KJY70509.1"/>
    <property type="molecule type" value="Genomic_DNA"/>
</dbReference>
<gene>
    <name evidence="1" type="ORF">TW71_16725</name>
</gene>
<organism evidence="1">
    <name type="scientific">Vibrio coralliilyticus</name>
    <dbReference type="NCBI Taxonomy" id="190893"/>
    <lineage>
        <taxon>Bacteria</taxon>
        <taxon>Pseudomonadati</taxon>
        <taxon>Pseudomonadota</taxon>
        <taxon>Gammaproteobacteria</taxon>
        <taxon>Vibrionales</taxon>
        <taxon>Vibrionaceae</taxon>
        <taxon>Vibrio</taxon>
    </lineage>
</organism>
<dbReference type="Gene3D" id="3.40.630.30">
    <property type="match status" value="1"/>
</dbReference>
<dbReference type="AlphaFoldDB" id="A0A837G5N8"/>
<reference evidence="1" key="1">
    <citation type="journal article" date="2015" name="BMC Genomics">
        <title>Genome mining reveals unlocked bioactive potential of marine Gram-negative bacteria.</title>
        <authorList>
            <person name="Machado H."/>
            <person name="Sonnenschein E.C."/>
            <person name="Melchiorsen J."/>
            <person name="Gram L."/>
        </authorList>
    </citation>
    <scope>NUCLEOTIDE SEQUENCE</scope>
    <source>
        <strain evidence="1">S2052</strain>
    </source>
</reference>
<accession>A0A837G5N8</accession>